<evidence type="ECO:0000313" key="2">
    <source>
        <dbReference type="EMBL" id="AFN88189.1"/>
    </source>
</evidence>
<organism evidence="2">
    <name type="scientific">Phaseolus vulgaris</name>
    <name type="common">Kidney bean</name>
    <name type="synonym">French bean</name>
    <dbReference type="NCBI Taxonomy" id="3885"/>
    <lineage>
        <taxon>Eukaryota</taxon>
        <taxon>Viridiplantae</taxon>
        <taxon>Streptophyta</taxon>
        <taxon>Embryophyta</taxon>
        <taxon>Tracheophyta</taxon>
        <taxon>Spermatophyta</taxon>
        <taxon>Magnoliopsida</taxon>
        <taxon>eudicotyledons</taxon>
        <taxon>Gunneridae</taxon>
        <taxon>Pentapetalae</taxon>
        <taxon>rosids</taxon>
        <taxon>fabids</taxon>
        <taxon>Fabales</taxon>
        <taxon>Fabaceae</taxon>
        <taxon>Papilionoideae</taxon>
        <taxon>50 kb inversion clade</taxon>
        <taxon>NPAAA clade</taxon>
        <taxon>indigoferoid/millettioid clade</taxon>
        <taxon>Phaseoleae</taxon>
        <taxon>Phaseolus</taxon>
    </lineage>
</organism>
<feature type="region of interest" description="Disordered" evidence="1">
    <location>
        <begin position="114"/>
        <end position="138"/>
    </location>
</feature>
<sequence length="175" mass="19631">MSPFYSSWSLETVTPRSPFRFILDHQDHQANPYEQTSATFLKHCLTILAQMESIFLPSLSLAKFPKSQTLWNSPLLLHSIPTSVAFSSVTHHHLPKCFLLQPQGGVISKAKEKQNLRVPHASEAASPTTTPTTKANDGERWLLEPVAYTYLPLLTDEQAPVTNPKGFNMEQRNSC</sequence>
<proteinExistence type="predicted"/>
<accession>I7APK3</accession>
<dbReference type="EMBL" id="JX000234">
    <property type="protein sequence ID" value="AFN88189.1"/>
    <property type="molecule type" value="Genomic_DNA"/>
</dbReference>
<dbReference type="AlphaFoldDB" id="I7APK3"/>
<protein>
    <submittedName>
        <fullName evidence="2">Zeaxanthin epoxidase</fullName>
    </submittedName>
</protein>
<dbReference type="EMBL" id="JX000234">
    <property type="protein sequence ID" value="AFN88204.1"/>
    <property type="molecule type" value="Genomic_DNA"/>
</dbReference>
<name>I7APK3_PHAVU</name>
<evidence type="ECO:0000256" key="1">
    <source>
        <dbReference type="SAM" id="MobiDB-lite"/>
    </source>
</evidence>
<reference evidence="2" key="1">
    <citation type="journal article" date="2012" name="Theor. Appl. Genet.">
        <title>Development of candidate gene markers associated to common bacterial blight resistance in common bean.</title>
        <authorList>
            <person name="Shi C."/>
            <person name="Yu K."/>
            <person name="Xie W."/>
            <person name="Perry G."/>
            <person name="Navabi A."/>
            <person name="Peter Pauls K."/>
            <person name="Miklas P.N."/>
            <person name="Fourie D."/>
        </authorList>
    </citation>
    <scope>NUCLEOTIDE SEQUENCE</scope>
</reference>